<evidence type="ECO:0008006" key="4">
    <source>
        <dbReference type="Google" id="ProtNLM"/>
    </source>
</evidence>
<dbReference type="EMBL" id="LCLU01000001">
    <property type="protein sequence ID" value="KKU22992.1"/>
    <property type="molecule type" value="Genomic_DNA"/>
</dbReference>
<feature type="transmembrane region" description="Helical" evidence="1">
    <location>
        <begin position="258"/>
        <end position="278"/>
    </location>
</feature>
<accession>A0A0G1NRP6</accession>
<reference evidence="2 3" key="1">
    <citation type="journal article" date="2015" name="Nature">
        <title>rRNA introns, odd ribosomes, and small enigmatic genomes across a large radiation of phyla.</title>
        <authorList>
            <person name="Brown C.T."/>
            <person name="Hug L.A."/>
            <person name="Thomas B.C."/>
            <person name="Sharon I."/>
            <person name="Castelle C.J."/>
            <person name="Singh A."/>
            <person name="Wilkins M.J."/>
            <person name="Williams K.H."/>
            <person name="Banfield J.F."/>
        </authorList>
    </citation>
    <scope>NUCLEOTIDE SEQUENCE [LARGE SCALE GENOMIC DNA]</scope>
</reference>
<evidence type="ECO:0000313" key="2">
    <source>
        <dbReference type="EMBL" id="KKU22992.1"/>
    </source>
</evidence>
<comment type="caution">
    <text evidence="2">The sequence shown here is derived from an EMBL/GenBank/DDBJ whole genome shotgun (WGS) entry which is preliminary data.</text>
</comment>
<sequence length="632" mass="69254">MSHKTIYIEIDEEITSIIDRIAESEADGLTLAVPKGAKLFQSVVNLKFLKREAEALGKKVVLVTSDAPAAALAEQIGLAVKEKLEFGEDIEPPLSGWPKEREYKRPPLKVYDIIGPGGAMLKNVPSRPKKKAAEEEEVKISITRPEAVIEQKIEKEEKTEEKGGVVKEKVPRKTRKLEEEFLAGIEEAPYAADEEAAARAEEEGEKMKAAKRFKMPSFGNLLLKLSHFWRTKPAAEIEEMEKPTVIAVKRPAFQSSKILILFIAVSLAVISASLYYILPVAKIVIVPKKDKISSESVVIIDKNIPQISGDRIPGQIVQMEESLSREFSASGKTSVAQKAKGIITVYNAFGPNPQTLVATTRFLSETGKLFRLDKTVTVPGAKVVDGKITPSSIDVQVTAGEPGEDFSIGPSDFTIPGFQGTPKYAAFYGKSGAAMAGGSSGAAQIVTKDDIAKAKEEIRKELENRIREELLGKIPSGLKFIEDAVEQKVNEMTANVEAGESAEKFEIKGKITLKALLFKESDIDIWIDQNVSSQIQAGYAPTSGTRAVTYGKPELNLAQGTMKLPFKIEQEIAGKIEVEAFKERISGKDENQIRQIIMQEPGIETASVTFWPFWVSKAPASSNRIQVLIQNL</sequence>
<evidence type="ECO:0000256" key="1">
    <source>
        <dbReference type="SAM" id="Phobius"/>
    </source>
</evidence>
<keyword evidence="1" id="KW-1133">Transmembrane helix</keyword>
<keyword evidence="1" id="KW-0812">Transmembrane</keyword>
<dbReference type="Proteomes" id="UP000034569">
    <property type="component" value="Unassembled WGS sequence"/>
</dbReference>
<keyword evidence="1" id="KW-0472">Membrane</keyword>
<proteinExistence type="predicted"/>
<dbReference type="AlphaFoldDB" id="A0A0G1NRP6"/>
<gene>
    <name evidence="2" type="ORF">UX33_C0001G0025</name>
</gene>
<protein>
    <recommendedName>
        <fullName evidence="4">Baseplate protein J-like domain-containing protein</fullName>
    </recommendedName>
</protein>
<name>A0A0G1NRP6_9BACT</name>
<evidence type="ECO:0000313" key="3">
    <source>
        <dbReference type="Proteomes" id="UP000034569"/>
    </source>
</evidence>
<organism evidence="2 3">
    <name type="scientific">Candidatus Azambacteria bacterium GW2011_GWC1_46_13</name>
    <dbReference type="NCBI Taxonomy" id="1618619"/>
    <lineage>
        <taxon>Bacteria</taxon>
        <taxon>Candidatus Azamiibacteriota</taxon>
    </lineage>
</organism>